<evidence type="ECO:0000313" key="2">
    <source>
        <dbReference type="Proteomes" id="UP000004968"/>
    </source>
</evidence>
<sequence>MGATPQYLERGGGRNGKQLLVSSVAGTKAGRDGKEGDRENSAELLKDFASVFT</sequence>
<comment type="caution">
    <text evidence="1">The sequence shown here is derived from an EMBL/GenBank/DDBJ whole genome shotgun (WGS) entry which is preliminary data.</text>
</comment>
<dbReference type="EMBL" id="ACIO01000078">
    <property type="protein sequence ID" value="EFD00642.1"/>
    <property type="molecule type" value="Genomic_DNA"/>
</dbReference>
<evidence type="ECO:0000313" key="1">
    <source>
        <dbReference type="EMBL" id="EFD00642.1"/>
    </source>
</evidence>
<reference evidence="1 2" key="1">
    <citation type="submission" date="2010-01" db="EMBL/GenBank/DDBJ databases">
        <authorList>
            <person name="Weinstock G."/>
            <person name="Sodergren E."/>
            <person name="Clifton S."/>
            <person name="Fulton L."/>
            <person name="Fulton B."/>
            <person name="Courtney L."/>
            <person name="Fronick C."/>
            <person name="Harrison M."/>
            <person name="Strong C."/>
            <person name="Farmer C."/>
            <person name="Delahaunty K."/>
            <person name="Markovic C."/>
            <person name="Hall O."/>
            <person name="Minx P."/>
            <person name="Tomlinson C."/>
            <person name="Mitreva M."/>
            <person name="Nelson J."/>
            <person name="Hou S."/>
            <person name="Wollam A."/>
            <person name="Pepin K.H."/>
            <person name="Johnson M."/>
            <person name="Bhonagiri V."/>
            <person name="Nash W.E."/>
            <person name="Warren W."/>
            <person name="Chinwalla A."/>
            <person name="Mardis E.R."/>
            <person name="Wilson R.K."/>
        </authorList>
    </citation>
    <scope>NUCLEOTIDE SEQUENCE [LARGE SCALE GENOMIC DNA]</scope>
    <source>
        <strain evidence="1 2">DSM 13479</strain>
    </source>
</reference>
<dbReference type="AlphaFoldDB" id="D3AC57"/>
<name>D3AC57_9FIRM</name>
<accession>D3AC57</accession>
<organism evidence="1 2">
    <name type="scientific">Hungatella hathewayi DSM 13479</name>
    <dbReference type="NCBI Taxonomy" id="566550"/>
    <lineage>
        <taxon>Bacteria</taxon>
        <taxon>Bacillati</taxon>
        <taxon>Bacillota</taxon>
        <taxon>Clostridia</taxon>
        <taxon>Lachnospirales</taxon>
        <taxon>Lachnospiraceae</taxon>
        <taxon>Hungatella</taxon>
    </lineage>
</organism>
<proteinExistence type="predicted"/>
<gene>
    <name evidence="1" type="ORF">CLOSTHATH_01185</name>
</gene>
<dbReference type="HOGENOM" id="CLU_3062321_0_0_9"/>
<dbReference type="Proteomes" id="UP000004968">
    <property type="component" value="Unassembled WGS sequence"/>
</dbReference>
<protein>
    <submittedName>
        <fullName evidence="1">Uncharacterized protein</fullName>
    </submittedName>
</protein>